<dbReference type="RefSeq" id="WP_134252867.1">
    <property type="nucleotide sequence ID" value="NZ_CP038009.1"/>
</dbReference>
<accession>A0A4P7B5Y7</accession>
<evidence type="ECO:0000313" key="1">
    <source>
        <dbReference type="EMBL" id="QBQ17122.1"/>
    </source>
</evidence>
<reference evidence="1 2" key="1">
    <citation type="submission" date="2019-03" db="EMBL/GenBank/DDBJ databases">
        <title>Complete genome sequence of two outbreak-associated Acinetobacter haemolyticus strains.</title>
        <authorList>
            <person name="Bai L."/>
            <person name="Zhang S.-C."/>
            <person name="Deng Y."/>
            <person name="Song C.-C."/>
            <person name="Kang G.-B."/>
            <person name="Dong Y."/>
            <person name="Wang Y."/>
            <person name="Gao F."/>
            <person name="Huang H."/>
        </authorList>
    </citation>
    <scope>NUCLEOTIDE SEQUENCE [LARGE SCALE GENOMIC DNA]</scope>
    <source>
        <strain evidence="1 2">TJR01</strain>
    </source>
</reference>
<dbReference type="AlphaFoldDB" id="A0A4P7B5Y7"/>
<protein>
    <submittedName>
        <fullName evidence="1">Uncharacterized protein</fullName>
    </submittedName>
</protein>
<gene>
    <name evidence="1" type="ORF">AHTJR_12965</name>
</gene>
<dbReference type="Proteomes" id="UP000294395">
    <property type="component" value="Chromosome"/>
</dbReference>
<sequence>MKLKLDQKQVDSLENVRDREELCEKIYAYILANKDAFKEYPIDYSELKMNIYTSFDLLISLLLTDNETISQLIVWDVILRKDVLKSQDVQQFINGSNLRAKDLLSVLEFNELRDN</sequence>
<evidence type="ECO:0000313" key="2">
    <source>
        <dbReference type="Proteomes" id="UP000294395"/>
    </source>
</evidence>
<name>A0A4P7B5Y7_ACIHA</name>
<proteinExistence type="predicted"/>
<organism evidence="1 2">
    <name type="scientific">Acinetobacter haemolyticus</name>
    <dbReference type="NCBI Taxonomy" id="29430"/>
    <lineage>
        <taxon>Bacteria</taxon>
        <taxon>Pseudomonadati</taxon>
        <taxon>Pseudomonadota</taxon>
        <taxon>Gammaproteobacteria</taxon>
        <taxon>Moraxellales</taxon>
        <taxon>Moraxellaceae</taxon>
        <taxon>Acinetobacter</taxon>
    </lineage>
</organism>
<dbReference type="EMBL" id="CP038009">
    <property type="protein sequence ID" value="QBQ17122.1"/>
    <property type="molecule type" value="Genomic_DNA"/>
</dbReference>